<comment type="caution">
    <text evidence="2">The sequence shown here is derived from an EMBL/GenBank/DDBJ whole genome shotgun (WGS) entry which is preliminary data.</text>
</comment>
<keyword evidence="3" id="KW-1185">Reference proteome</keyword>
<sequence>MTELDPAGGLVIRLDRMIANLQAHIDQHAQQLAQPLIYDAREAAATEVKTAQDKQQRAEDLVAELRRQLRARDRQATDYRQRAENARAHLGRNLAGLVGKSGYEAGYRDCANEITRILDTPSDLKEPGRG</sequence>
<proteinExistence type="predicted"/>
<reference evidence="2 3" key="1">
    <citation type="submission" date="2024-06" db="EMBL/GenBank/DDBJ databases">
        <title>The Natural Products Discovery Center: Release of the First 8490 Sequenced Strains for Exploring Actinobacteria Biosynthetic Diversity.</title>
        <authorList>
            <person name="Kalkreuter E."/>
            <person name="Kautsar S.A."/>
            <person name="Yang D."/>
            <person name="Bader C.D."/>
            <person name="Teijaro C.N."/>
            <person name="Fluegel L."/>
            <person name="Davis C.M."/>
            <person name="Simpson J.R."/>
            <person name="Lauterbach L."/>
            <person name="Steele A.D."/>
            <person name="Gui C."/>
            <person name="Meng S."/>
            <person name="Li G."/>
            <person name="Viehrig K."/>
            <person name="Ye F."/>
            <person name="Su P."/>
            <person name="Kiefer A.F."/>
            <person name="Nichols A."/>
            <person name="Cepeda A.J."/>
            <person name="Yan W."/>
            <person name="Fan B."/>
            <person name="Jiang Y."/>
            <person name="Adhikari A."/>
            <person name="Zheng C.-J."/>
            <person name="Schuster L."/>
            <person name="Cowan T.M."/>
            <person name="Smanski M.J."/>
            <person name="Chevrette M.G."/>
            <person name="De Carvalho L.P.S."/>
            <person name="Shen B."/>
        </authorList>
    </citation>
    <scope>NUCLEOTIDE SEQUENCE [LARGE SCALE GENOMIC DNA]</scope>
    <source>
        <strain evidence="2 3">NPDC049574</strain>
    </source>
</reference>
<evidence type="ECO:0000313" key="2">
    <source>
        <dbReference type="EMBL" id="MEV4287388.1"/>
    </source>
</evidence>
<gene>
    <name evidence="2" type="ORF">AB0K40_17930</name>
</gene>
<feature type="coiled-coil region" evidence="1">
    <location>
        <begin position="41"/>
        <end position="82"/>
    </location>
</feature>
<dbReference type="Proteomes" id="UP001552427">
    <property type="component" value="Unassembled WGS sequence"/>
</dbReference>
<evidence type="ECO:0000256" key="1">
    <source>
        <dbReference type="SAM" id="Coils"/>
    </source>
</evidence>
<dbReference type="RefSeq" id="WP_364450797.1">
    <property type="nucleotide sequence ID" value="NZ_JBFARM010000005.1"/>
</dbReference>
<dbReference type="EMBL" id="JBFARM010000005">
    <property type="protein sequence ID" value="MEV4287388.1"/>
    <property type="molecule type" value="Genomic_DNA"/>
</dbReference>
<organism evidence="2 3">
    <name type="scientific">Nonomuraea bangladeshensis</name>
    <dbReference type="NCBI Taxonomy" id="404385"/>
    <lineage>
        <taxon>Bacteria</taxon>
        <taxon>Bacillati</taxon>
        <taxon>Actinomycetota</taxon>
        <taxon>Actinomycetes</taxon>
        <taxon>Streptosporangiales</taxon>
        <taxon>Streptosporangiaceae</taxon>
        <taxon>Nonomuraea</taxon>
    </lineage>
</organism>
<keyword evidence="1" id="KW-0175">Coiled coil</keyword>
<protein>
    <submittedName>
        <fullName evidence="2">Uncharacterized protein</fullName>
    </submittedName>
</protein>
<name>A0ABV3H4D3_9ACTN</name>
<evidence type="ECO:0000313" key="3">
    <source>
        <dbReference type="Proteomes" id="UP001552427"/>
    </source>
</evidence>
<accession>A0ABV3H4D3</accession>